<dbReference type="Gene3D" id="3.40.50.300">
    <property type="entry name" value="P-loop containing nucleotide triphosphate hydrolases"/>
    <property type="match status" value="1"/>
</dbReference>
<accession>A0A919WJP8</accession>
<dbReference type="InterPro" id="IPR004435">
    <property type="entry name" value="MobB_dom"/>
</dbReference>
<evidence type="ECO:0000313" key="3">
    <source>
        <dbReference type="Proteomes" id="UP000682111"/>
    </source>
</evidence>
<dbReference type="GO" id="GO:0005525">
    <property type="term" value="F:GTP binding"/>
    <property type="evidence" value="ECO:0007669"/>
    <property type="project" value="InterPro"/>
</dbReference>
<dbReference type="Proteomes" id="UP000682111">
    <property type="component" value="Unassembled WGS sequence"/>
</dbReference>
<evidence type="ECO:0000259" key="1">
    <source>
        <dbReference type="Pfam" id="PF03205"/>
    </source>
</evidence>
<dbReference type="GO" id="GO:0006777">
    <property type="term" value="P:Mo-molybdopterin cofactor biosynthetic process"/>
    <property type="evidence" value="ECO:0007669"/>
    <property type="project" value="InterPro"/>
</dbReference>
<dbReference type="SUPFAM" id="SSF52540">
    <property type="entry name" value="P-loop containing nucleoside triphosphate hydrolases"/>
    <property type="match status" value="1"/>
</dbReference>
<dbReference type="AlphaFoldDB" id="A0A919WJP8"/>
<gene>
    <name evidence="2" type="primary">mobB</name>
    <name evidence="2" type="ORF">J27TS8_29300</name>
</gene>
<dbReference type="InterPro" id="IPR052539">
    <property type="entry name" value="MGD_biosynthesis_adapter"/>
</dbReference>
<name>A0A919WJP8_9BACI</name>
<dbReference type="OrthoDB" id="9786803at2"/>
<feature type="domain" description="Molybdopterin-guanine dinucleotide biosynthesis protein B (MobB)" evidence="1">
    <location>
        <begin position="6"/>
        <end position="127"/>
    </location>
</feature>
<dbReference type="Pfam" id="PF03205">
    <property type="entry name" value="MobB"/>
    <property type="match status" value="1"/>
</dbReference>
<dbReference type="EMBL" id="BORC01000004">
    <property type="protein sequence ID" value="GIN62937.1"/>
    <property type="molecule type" value="Genomic_DNA"/>
</dbReference>
<evidence type="ECO:0000313" key="2">
    <source>
        <dbReference type="EMBL" id="GIN62937.1"/>
    </source>
</evidence>
<dbReference type="InterPro" id="IPR027417">
    <property type="entry name" value="P-loop_NTPase"/>
</dbReference>
<reference evidence="2" key="1">
    <citation type="submission" date="2021-03" db="EMBL/GenBank/DDBJ databases">
        <title>Antimicrobial resistance genes in bacteria isolated from Japanese honey, and their potential for conferring macrolide and lincosamide resistance in the American foulbrood pathogen Paenibacillus larvae.</title>
        <authorList>
            <person name="Okamoto M."/>
            <person name="Kumagai M."/>
            <person name="Kanamori H."/>
            <person name="Takamatsu D."/>
        </authorList>
    </citation>
    <scope>NUCLEOTIDE SEQUENCE</scope>
    <source>
        <strain evidence="2">J27TS8</strain>
    </source>
</reference>
<sequence>MVDATIFQIVGYQNSGKTTFIKRMLSQLQQSNLSIVTLKHHGHGGKPDFQEEKDSHQHLKAGAVASLVEGDGHLLLHAEKSHWSLEEKLHLLSYFRPDLILIEGHKREPYPKAVLIRTQADVEILLKLDNIRVIFYWDEKLLEASKNMTDIKGFSINDPAGYEWLANYLQFKK</sequence>
<protein>
    <submittedName>
        <fullName evidence="2">Molybdopterin-guanine dinucleotide biosynthesis protein MobB</fullName>
    </submittedName>
</protein>
<proteinExistence type="predicted"/>
<dbReference type="NCBIfam" id="TIGR00176">
    <property type="entry name" value="mobB"/>
    <property type="match status" value="1"/>
</dbReference>
<organism evidence="2 3">
    <name type="scientific">Robertmurraya siralis</name>
    <dbReference type="NCBI Taxonomy" id="77777"/>
    <lineage>
        <taxon>Bacteria</taxon>
        <taxon>Bacillati</taxon>
        <taxon>Bacillota</taxon>
        <taxon>Bacilli</taxon>
        <taxon>Bacillales</taxon>
        <taxon>Bacillaceae</taxon>
        <taxon>Robertmurraya</taxon>
    </lineage>
</organism>
<dbReference type="PANTHER" id="PTHR40072:SF1">
    <property type="entry name" value="MOLYBDOPTERIN-GUANINE DINUCLEOTIDE BIOSYNTHESIS ADAPTER PROTEIN"/>
    <property type="match status" value="1"/>
</dbReference>
<keyword evidence="3" id="KW-1185">Reference proteome</keyword>
<comment type="caution">
    <text evidence="2">The sequence shown here is derived from an EMBL/GenBank/DDBJ whole genome shotgun (WGS) entry which is preliminary data.</text>
</comment>
<dbReference type="PANTHER" id="PTHR40072">
    <property type="entry name" value="MOLYBDOPTERIN-GUANINE DINUCLEOTIDE BIOSYNTHESIS ADAPTER PROTEIN-RELATED"/>
    <property type="match status" value="1"/>
</dbReference>
<dbReference type="RefSeq" id="WP_137742669.1">
    <property type="nucleotide sequence ID" value="NZ_BORC01000004.1"/>
</dbReference>